<evidence type="ECO:0000256" key="5">
    <source>
        <dbReference type="ARBA" id="ARBA00022475"/>
    </source>
</evidence>
<evidence type="ECO:0000313" key="17">
    <source>
        <dbReference type="EMBL" id="RSH80974.1"/>
    </source>
</evidence>
<evidence type="ECO:0000313" key="18">
    <source>
        <dbReference type="Proteomes" id="UP000279236"/>
    </source>
</evidence>
<keyword evidence="9" id="KW-0560">Oxidoreductase</keyword>
<feature type="region of interest" description="Disordered" evidence="14">
    <location>
        <begin position="395"/>
        <end position="439"/>
    </location>
</feature>
<evidence type="ECO:0000256" key="10">
    <source>
        <dbReference type="ARBA" id="ARBA00023065"/>
    </source>
</evidence>
<dbReference type="GO" id="GO:0006826">
    <property type="term" value="P:iron ion transport"/>
    <property type="evidence" value="ECO:0007669"/>
    <property type="project" value="TreeGrafter"/>
</dbReference>
<dbReference type="GO" id="GO:0052851">
    <property type="term" value="F:ferric-chelate reductase (NADPH) activity"/>
    <property type="evidence" value="ECO:0007669"/>
    <property type="project" value="UniProtKB-EC"/>
</dbReference>
<keyword evidence="12" id="KW-0325">Glycoprotein</keyword>
<feature type="transmembrane region" description="Helical" evidence="15">
    <location>
        <begin position="269"/>
        <end position="295"/>
    </location>
</feature>
<dbReference type="AlphaFoldDB" id="A0A427XQ43"/>
<feature type="compositionally biased region" description="Polar residues" evidence="14">
    <location>
        <begin position="395"/>
        <end position="407"/>
    </location>
</feature>
<dbReference type="InterPro" id="IPR013112">
    <property type="entry name" value="FAD-bd_8"/>
</dbReference>
<evidence type="ECO:0000256" key="13">
    <source>
        <dbReference type="ARBA" id="ARBA00048483"/>
    </source>
</evidence>
<proteinExistence type="inferred from homology"/>
<dbReference type="PROSITE" id="PS51384">
    <property type="entry name" value="FAD_FR"/>
    <property type="match status" value="1"/>
</dbReference>
<keyword evidence="4" id="KW-0813">Transport</keyword>
<feature type="transmembrane region" description="Helical" evidence="15">
    <location>
        <begin position="139"/>
        <end position="162"/>
    </location>
</feature>
<dbReference type="Gene3D" id="3.40.50.80">
    <property type="entry name" value="Nucleotide-binding domain of ferredoxin-NADP reductase (FNR) module"/>
    <property type="match status" value="2"/>
</dbReference>
<dbReference type="InterPro" id="IPR013121">
    <property type="entry name" value="Fe_red_NAD-bd_6"/>
</dbReference>
<feature type="domain" description="FAD-binding FR-type" evidence="16">
    <location>
        <begin position="446"/>
        <end position="565"/>
    </location>
</feature>
<feature type="transmembrane region" description="Helical" evidence="15">
    <location>
        <begin position="79"/>
        <end position="99"/>
    </location>
</feature>
<dbReference type="InterPro" id="IPR013130">
    <property type="entry name" value="Fe3_Rdtase_TM_dom"/>
</dbReference>
<comment type="similarity">
    <text evidence="2">Belongs to the ferric reductase (FRE) family.</text>
</comment>
<dbReference type="InterPro" id="IPR017938">
    <property type="entry name" value="Riboflavin_synthase-like_b-brl"/>
</dbReference>
<dbReference type="GeneID" id="39592948"/>
<comment type="subcellular location">
    <subcellularLocation>
        <location evidence="1">Cell membrane</location>
        <topology evidence="1">Multi-pass membrane protein</topology>
    </subcellularLocation>
</comment>
<name>A0A427XQ43_9TREE</name>
<feature type="transmembrane region" description="Helical" evidence="15">
    <location>
        <begin position="573"/>
        <end position="597"/>
    </location>
</feature>
<keyword evidence="10" id="KW-0406">Ion transport</keyword>
<keyword evidence="7" id="KW-0249">Electron transport</keyword>
<dbReference type="SFLD" id="SFLDS00052">
    <property type="entry name" value="Ferric_Reductase_Domain"/>
    <property type="match status" value="2"/>
</dbReference>
<dbReference type="InterPro" id="IPR017927">
    <property type="entry name" value="FAD-bd_FR_type"/>
</dbReference>
<keyword evidence="6 15" id="KW-0812">Transmembrane</keyword>
<dbReference type="OrthoDB" id="10006946at2759"/>
<protein>
    <recommendedName>
        <fullName evidence="3">ferric-chelate reductase (NADPH)</fullName>
        <ecNumber evidence="3">1.16.1.9</ecNumber>
    </recommendedName>
</protein>
<evidence type="ECO:0000256" key="1">
    <source>
        <dbReference type="ARBA" id="ARBA00004651"/>
    </source>
</evidence>
<keyword evidence="11 15" id="KW-0472">Membrane</keyword>
<feature type="compositionally biased region" description="Basic residues" evidence="14">
    <location>
        <begin position="721"/>
        <end position="738"/>
    </location>
</feature>
<dbReference type="Pfam" id="PF01794">
    <property type="entry name" value="Ferric_reduct"/>
    <property type="match status" value="1"/>
</dbReference>
<evidence type="ECO:0000256" key="8">
    <source>
        <dbReference type="ARBA" id="ARBA00022989"/>
    </source>
</evidence>
<organism evidence="17 18">
    <name type="scientific">Apiotrichum porosum</name>
    <dbReference type="NCBI Taxonomy" id="105984"/>
    <lineage>
        <taxon>Eukaryota</taxon>
        <taxon>Fungi</taxon>
        <taxon>Dikarya</taxon>
        <taxon>Basidiomycota</taxon>
        <taxon>Agaricomycotina</taxon>
        <taxon>Tremellomycetes</taxon>
        <taxon>Trichosporonales</taxon>
        <taxon>Trichosporonaceae</taxon>
        <taxon>Apiotrichum</taxon>
    </lineage>
</organism>
<evidence type="ECO:0000256" key="11">
    <source>
        <dbReference type="ARBA" id="ARBA00023136"/>
    </source>
</evidence>
<feature type="transmembrane region" description="Helical" evidence="15">
    <location>
        <begin position="239"/>
        <end position="257"/>
    </location>
</feature>
<feature type="compositionally biased region" description="Polar residues" evidence="14">
    <location>
        <begin position="811"/>
        <end position="822"/>
    </location>
</feature>
<evidence type="ECO:0000256" key="2">
    <source>
        <dbReference type="ARBA" id="ARBA00006278"/>
    </source>
</evidence>
<keyword evidence="8 15" id="KW-1133">Transmembrane helix</keyword>
<reference evidence="17 18" key="1">
    <citation type="submission" date="2018-11" db="EMBL/GenBank/DDBJ databases">
        <title>Genome sequence of Apiotrichum porosum DSM 27194.</title>
        <authorList>
            <person name="Aliyu H."/>
            <person name="Gorte O."/>
            <person name="Ochsenreither K."/>
        </authorList>
    </citation>
    <scope>NUCLEOTIDE SEQUENCE [LARGE SCALE GENOMIC DNA]</scope>
    <source>
        <strain evidence="17 18">DSM 27194</strain>
    </source>
</reference>
<feature type="transmembrane region" description="Helical" evidence="15">
    <location>
        <begin position="196"/>
        <end position="218"/>
    </location>
</feature>
<keyword evidence="18" id="KW-1185">Reference proteome</keyword>
<accession>A0A427XQ43</accession>
<dbReference type="PANTHER" id="PTHR32361:SF9">
    <property type="entry name" value="FERRIC REDUCTASE TRANSMEMBRANE COMPONENT 3-RELATED"/>
    <property type="match status" value="1"/>
</dbReference>
<dbReference type="CDD" id="cd06186">
    <property type="entry name" value="NOX_Duox_like_FAD_NADP"/>
    <property type="match status" value="1"/>
</dbReference>
<feature type="compositionally biased region" description="Pro residues" evidence="14">
    <location>
        <begin position="750"/>
        <end position="765"/>
    </location>
</feature>
<feature type="transmembrane region" description="Helical" evidence="15">
    <location>
        <begin position="330"/>
        <end position="347"/>
    </location>
</feature>
<sequence>MTVTGATTASLAATGVYKPPMQYTQAQVPVIVTVTSAAVATGTAATTGAVDPSVVATGSGTADYASAYLSAHMMSTPSYRYAVIFWMVLAGIAVTYAVAHHLRIAGGSIGAGFNKWGMRRVTIGSKKGSRSTALPSNSVLLVSLLVTGLAIALCFVGTDYIAPGLGLFSAAKRGMATNTGPSYSIGKSMWSTASRFGIMSFALFPLVVLLALKAPPFAIFSVKVFTHLYSDKLMTFHRVTGWIIWAMTTAHVALWTVQLFRDQYNGKAVWFTLFTSVRFVCGIVAYFFLCLLMVLSVRPIRQNRYEFFYFSHVTIVLITMVASVLHHPVLWYWIAAAAALWGADRVWRMLRYARINSGGSRTARGGKSYEGLATDDIVLEEFNDKMLGIDDNRGFQQQQQRKASNPNAGYGDAEIQPAGTPRRNDMSRESMTSFGTTPNVPLIAPPPVVPAGFAQAQLLPSRMVRLTVRVKRPISWAPGQSVLLTLPELSRFQSHPFTVCGNDPEEMVLIIKARKGLTRQLYDLVRERSEASMQAATKQGGMVTKAAPVFVRAKIDGPMGSAGRVRWRDYSSILIICGGTGVSFGIAVCDFLTQMMARGEFKNKTRRIRFVWVAREYAELAWCASALCRARKLVGNTALKIDIYVSNVAPPPQEYNQNSLEPPRPATWIARRLETREDPYRGYHDDFDVEMEYAGAGAADLTNFADEDNVKDDAEDELSRHLQKQGKMRRARSRKVAKRAAMSDVDSATSPPPRPQSTLSPPMPYAPLAGADSRPGSRPISRPPSGYFNKDGQPMPASGDRLAPNGRGHSRVTSMAASSIAPSVRTVDTNPFSVYDEEHQAMLGPDANADYRSSHLLAPDADYRDRRASHRSVASSVYDRYDPYNGGDGLGLGRPVSFAPSYMNGASPTGSAGPSRSPSMVFGDDAESMRNAMSVRSRTQSMILLEDTGSRAEAGKSMYDAGPGAGTANGGLQAGSLWIDEADYAATSVLSEMARGGRPKLGAIFEEELRAAEGSMMVAVCGPTKLNTVVRNLVSRHIHPGTILRGDSRGHVAIYTEDYES</sequence>
<gene>
    <name evidence="17" type="ORF">EHS24_008405</name>
</gene>
<evidence type="ECO:0000256" key="14">
    <source>
        <dbReference type="SAM" id="MobiDB-lite"/>
    </source>
</evidence>
<dbReference type="Pfam" id="PF08022">
    <property type="entry name" value="FAD_binding_8"/>
    <property type="match status" value="1"/>
</dbReference>
<dbReference type="STRING" id="105984.A0A427XQ43"/>
<evidence type="ECO:0000256" key="4">
    <source>
        <dbReference type="ARBA" id="ARBA00022448"/>
    </source>
</evidence>
<evidence type="ECO:0000259" key="16">
    <source>
        <dbReference type="PROSITE" id="PS51384"/>
    </source>
</evidence>
<evidence type="ECO:0000256" key="12">
    <source>
        <dbReference type="ARBA" id="ARBA00023180"/>
    </source>
</evidence>
<dbReference type="PANTHER" id="PTHR32361">
    <property type="entry name" value="FERRIC/CUPRIC REDUCTASE TRANSMEMBRANE COMPONENT"/>
    <property type="match status" value="1"/>
</dbReference>
<dbReference type="GO" id="GO:0015677">
    <property type="term" value="P:copper ion import"/>
    <property type="evidence" value="ECO:0007669"/>
    <property type="project" value="TreeGrafter"/>
</dbReference>
<feature type="region of interest" description="Disordered" evidence="14">
    <location>
        <begin position="712"/>
        <end position="822"/>
    </location>
</feature>
<evidence type="ECO:0000256" key="3">
    <source>
        <dbReference type="ARBA" id="ARBA00012668"/>
    </source>
</evidence>
<feature type="transmembrane region" description="Helical" evidence="15">
    <location>
        <begin position="307"/>
        <end position="324"/>
    </location>
</feature>
<dbReference type="EC" id="1.16.1.9" evidence="3"/>
<feature type="compositionally biased region" description="Low complexity" evidence="14">
    <location>
        <begin position="773"/>
        <end position="786"/>
    </location>
</feature>
<comment type="caution">
    <text evidence="17">The sequence shown here is derived from an EMBL/GenBank/DDBJ whole genome shotgun (WGS) entry which is preliminary data.</text>
</comment>
<dbReference type="GO" id="GO:0006879">
    <property type="term" value="P:intracellular iron ion homeostasis"/>
    <property type="evidence" value="ECO:0007669"/>
    <property type="project" value="TreeGrafter"/>
</dbReference>
<comment type="catalytic activity">
    <reaction evidence="13">
        <text>2 a Fe(II)-siderophore + NADP(+) + H(+) = 2 a Fe(III)-siderophore + NADPH</text>
        <dbReference type="Rhea" id="RHEA:28795"/>
        <dbReference type="Rhea" id="RHEA-COMP:11342"/>
        <dbReference type="Rhea" id="RHEA-COMP:11344"/>
        <dbReference type="ChEBI" id="CHEBI:15378"/>
        <dbReference type="ChEBI" id="CHEBI:29033"/>
        <dbReference type="ChEBI" id="CHEBI:29034"/>
        <dbReference type="ChEBI" id="CHEBI:57783"/>
        <dbReference type="ChEBI" id="CHEBI:58349"/>
        <dbReference type="EC" id="1.16.1.9"/>
    </reaction>
</comment>
<dbReference type="EMBL" id="RSCE01000007">
    <property type="protein sequence ID" value="RSH80974.1"/>
    <property type="molecule type" value="Genomic_DNA"/>
</dbReference>
<dbReference type="RefSeq" id="XP_028475693.1">
    <property type="nucleotide sequence ID" value="XM_028623719.1"/>
</dbReference>
<evidence type="ECO:0000256" key="6">
    <source>
        <dbReference type="ARBA" id="ARBA00022692"/>
    </source>
</evidence>
<dbReference type="Pfam" id="PF08030">
    <property type="entry name" value="NAD_binding_6"/>
    <property type="match status" value="1"/>
</dbReference>
<dbReference type="InterPro" id="IPR051410">
    <property type="entry name" value="Ferric/Cupric_Reductase"/>
</dbReference>
<dbReference type="InterPro" id="IPR039261">
    <property type="entry name" value="FNR_nucleotide-bd"/>
</dbReference>
<evidence type="ECO:0000256" key="7">
    <source>
        <dbReference type="ARBA" id="ARBA00022982"/>
    </source>
</evidence>
<evidence type="ECO:0000256" key="9">
    <source>
        <dbReference type="ARBA" id="ARBA00023002"/>
    </source>
</evidence>
<dbReference type="Proteomes" id="UP000279236">
    <property type="component" value="Unassembled WGS sequence"/>
</dbReference>
<dbReference type="GO" id="GO:0005886">
    <property type="term" value="C:plasma membrane"/>
    <property type="evidence" value="ECO:0007669"/>
    <property type="project" value="UniProtKB-SubCell"/>
</dbReference>
<keyword evidence="5" id="KW-1003">Cell membrane</keyword>
<dbReference type="SUPFAM" id="SSF63380">
    <property type="entry name" value="Riboflavin synthase domain-like"/>
    <property type="match status" value="1"/>
</dbReference>
<evidence type="ECO:0000256" key="15">
    <source>
        <dbReference type="SAM" id="Phobius"/>
    </source>
</evidence>